<evidence type="ECO:0000313" key="3">
    <source>
        <dbReference type="Proteomes" id="UP000095552"/>
    </source>
</evidence>
<sequence>MKKFQNLLFLSFALLTLACGNDDGPGITEEQRQLIMGDATGDGVVQLGLTAPITVDVDLVHSNTRELDINFDSETDIVVRAYEDFGGNPRGLTITTSNTSTRILLDDNGNVRALNAGEVTTVLSTTWAMADALPLAVLDGQTISGIWNGLQNKYVAVRMDVGNSRFLAWIELSVDNYDNYKFHNYALKQVP</sequence>
<dbReference type="OrthoDB" id="980674at2"/>
<reference evidence="2 3" key="1">
    <citation type="submission" date="2016-08" db="EMBL/GenBank/DDBJ databases">
        <title>Draft genome of Fabibacter sp. strain SK-8.</title>
        <authorList>
            <person name="Wong S.-K."/>
            <person name="Hamasaki K."/>
            <person name="Yoshizawa S."/>
        </authorList>
    </citation>
    <scope>NUCLEOTIDE SEQUENCE [LARGE SCALE GENOMIC DNA]</scope>
    <source>
        <strain evidence="2 3">SK-8</strain>
    </source>
</reference>
<comment type="caution">
    <text evidence="2">The sequence shown here is derived from an EMBL/GenBank/DDBJ whole genome shotgun (WGS) entry which is preliminary data.</text>
</comment>
<name>A0A1E5T1P1_9BACT</name>
<protein>
    <submittedName>
        <fullName evidence="2">Uncharacterized protein</fullName>
    </submittedName>
</protein>
<proteinExistence type="predicted"/>
<dbReference type="STRING" id="1563681.BFP71_17960"/>
<gene>
    <name evidence="2" type="ORF">BFP71_17960</name>
</gene>
<keyword evidence="3" id="KW-1185">Reference proteome</keyword>
<evidence type="ECO:0000313" key="2">
    <source>
        <dbReference type="EMBL" id="OEK05285.1"/>
    </source>
</evidence>
<feature type="chain" id="PRO_5009185851" evidence="1">
    <location>
        <begin position="19"/>
        <end position="191"/>
    </location>
</feature>
<organism evidence="2 3">
    <name type="scientific">Roseivirga misakiensis</name>
    <dbReference type="NCBI Taxonomy" id="1563681"/>
    <lineage>
        <taxon>Bacteria</taxon>
        <taxon>Pseudomonadati</taxon>
        <taxon>Bacteroidota</taxon>
        <taxon>Cytophagia</taxon>
        <taxon>Cytophagales</taxon>
        <taxon>Roseivirgaceae</taxon>
        <taxon>Roseivirga</taxon>
    </lineage>
</organism>
<evidence type="ECO:0000256" key="1">
    <source>
        <dbReference type="SAM" id="SignalP"/>
    </source>
</evidence>
<dbReference type="Proteomes" id="UP000095552">
    <property type="component" value="Unassembled WGS sequence"/>
</dbReference>
<feature type="signal peptide" evidence="1">
    <location>
        <begin position="1"/>
        <end position="18"/>
    </location>
</feature>
<dbReference type="AlphaFoldDB" id="A0A1E5T1P1"/>
<dbReference type="RefSeq" id="WP_069836789.1">
    <property type="nucleotide sequence ID" value="NZ_MDGQ01000005.1"/>
</dbReference>
<dbReference type="EMBL" id="MDGQ01000005">
    <property type="protein sequence ID" value="OEK05285.1"/>
    <property type="molecule type" value="Genomic_DNA"/>
</dbReference>
<keyword evidence="1" id="KW-0732">Signal</keyword>
<accession>A0A1E5T1P1</accession>
<dbReference type="PROSITE" id="PS51257">
    <property type="entry name" value="PROKAR_LIPOPROTEIN"/>
    <property type="match status" value="1"/>
</dbReference>